<proteinExistence type="predicted"/>
<organism evidence="1 2">
    <name type="scientific">Pleurodeles waltl</name>
    <name type="common">Iberian ribbed newt</name>
    <dbReference type="NCBI Taxonomy" id="8319"/>
    <lineage>
        <taxon>Eukaryota</taxon>
        <taxon>Metazoa</taxon>
        <taxon>Chordata</taxon>
        <taxon>Craniata</taxon>
        <taxon>Vertebrata</taxon>
        <taxon>Euteleostomi</taxon>
        <taxon>Amphibia</taxon>
        <taxon>Batrachia</taxon>
        <taxon>Caudata</taxon>
        <taxon>Salamandroidea</taxon>
        <taxon>Salamandridae</taxon>
        <taxon>Pleurodelinae</taxon>
        <taxon>Pleurodeles</taxon>
    </lineage>
</organism>
<reference evidence="1" key="1">
    <citation type="journal article" date="2022" name="bioRxiv">
        <title>Sequencing and chromosome-scale assembly of the giantPleurodeles waltlgenome.</title>
        <authorList>
            <person name="Brown T."/>
            <person name="Elewa A."/>
            <person name="Iarovenko S."/>
            <person name="Subramanian E."/>
            <person name="Araus A.J."/>
            <person name="Petzold A."/>
            <person name="Susuki M."/>
            <person name="Suzuki K.-i.T."/>
            <person name="Hayashi T."/>
            <person name="Toyoda A."/>
            <person name="Oliveira C."/>
            <person name="Osipova E."/>
            <person name="Leigh N.D."/>
            <person name="Simon A."/>
            <person name="Yun M.H."/>
        </authorList>
    </citation>
    <scope>NUCLEOTIDE SEQUENCE</scope>
    <source>
        <strain evidence="1">20211129_DDA</strain>
        <tissue evidence="1">Liver</tissue>
    </source>
</reference>
<keyword evidence="2" id="KW-1185">Reference proteome</keyword>
<dbReference type="Proteomes" id="UP001066276">
    <property type="component" value="Chromosome 1_2"/>
</dbReference>
<sequence length="223" mass="25355">MPGCGVRPFTPTLSSLANVLLCLRPRCKSESLELAMLRRCWIRHLQRSRCSIAYAPEIPICLLASLPHEGKLEWSLKLGLYEANAFLLFEKFWAIYTLPFGHFLVYRALTTLVRNHWKRGRAEPRKLAACQYLVFIGKGSPSLDMKDEAMVVLPSYRRDYSRCSEMWFVPLIVRCATSTEVLEQLRSKSNAAGEEVAWLPEEPCGNPWLTALTSEEKGASQTD</sequence>
<protein>
    <submittedName>
        <fullName evidence="1">Uncharacterized protein</fullName>
    </submittedName>
</protein>
<gene>
    <name evidence="1" type="ORF">NDU88_005374</name>
</gene>
<evidence type="ECO:0000313" key="2">
    <source>
        <dbReference type="Proteomes" id="UP001066276"/>
    </source>
</evidence>
<name>A0AAV7WAI7_PLEWA</name>
<dbReference type="EMBL" id="JANPWB010000002">
    <property type="protein sequence ID" value="KAJ1210006.1"/>
    <property type="molecule type" value="Genomic_DNA"/>
</dbReference>
<comment type="caution">
    <text evidence="1">The sequence shown here is derived from an EMBL/GenBank/DDBJ whole genome shotgun (WGS) entry which is preliminary data.</text>
</comment>
<dbReference type="AlphaFoldDB" id="A0AAV7WAI7"/>
<accession>A0AAV7WAI7</accession>
<evidence type="ECO:0000313" key="1">
    <source>
        <dbReference type="EMBL" id="KAJ1210006.1"/>
    </source>
</evidence>